<sequence length="294" mass="33788">MEIFLIGSNGMLGQAIHNIFKDKGINIITISRSNSDYDIDLMYESDMLMTFIEKKKPNIVINTVAMINLLECENNPENAYLLNGRLPGQIANACRKANSYFIQISTDHFYINDYKFQHSEEDPIYLLNEYARTKFIGETLSLTYRNTLVIRTNIVGFRNKENSPTFAEWVFSTLEKNEKINAFEDFYTSSIDVYHFSYILLELIEKRITGIVNLAAKDVLSKYEFIVAIATRFEKEYLVEKGSLKVMKGIDRANSLGLNVNKLEEILTDNVVPTSNEVIESLCEKYKEGEMHGL</sequence>
<keyword evidence="2" id="KW-0521">NADP</keyword>
<comment type="caution">
    <text evidence="4">The sequence shown here is derived from an EMBL/GenBank/DDBJ whole genome shotgun (WGS) entry which is preliminary data.</text>
</comment>
<proteinExistence type="inferred from homology"/>
<dbReference type="Gene3D" id="3.40.50.720">
    <property type="entry name" value="NAD(P)-binding Rossmann-like Domain"/>
    <property type="match status" value="1"/>
</dbReference>
<dbReference type="PANTHER" id="PTHR10491">
    <property type="entry name" value="DTDP-4-DEHYDRORHAMNOSE REDUCTASE"/>
    <property type="match status" value="1"/>
</dbReference>
<keyword evidence="5" id="KW-1185">Reference proteome</keyword>
<dbReference type="PANTHER" id="PTHR10491:SF4">
    <property type="entry name" value="METHIONINE ADENOSYLTRANSFERASE 2 SUBUNIT BETA"/>
    <property type="match status" value="1"/>
</dbReference>
<comment type="pathway">
    <text evidence="2">Carbohydrate biosynthesis; dTDP-L-rhamnose biosynthesis.</text>
</comment>
<dbReference type="Gene3D" id="3.90.25.10">
    <property type="entry name" value="UDP-galactose 4-epimerase, domain 1"/>
    <property type="match status" value="1"/>
</dbReference>
<dbReference type="InterPro" id="IPR036291">
    <property type="entry name" value="NAD(P)-bd_dom_sf"/>
</dbReference>
<keyword evidence="2" id="KW-0560">Oxidoreductase</keyword>
<comment type="similarity">
    <text evidence="1 2">Belongs to the dTDP-4-dehydrorhamnose reductase family.</text>
</comment>
<dbReference type="EC" id="1.1.1.133" evidence="2"/>
<dbReference type="InterPro" id="IPR005913">
    <property type="entry name" value="dTDP_dehydrorham_reduct"/>
</dbReference>
<evidence type="ECO:0000256" key="1">
    <source>
        <dbReference type="ARBA" id="ARBA00010944"/>
    </source>
</evidence>
<dbReference type="Proteomes" id="UP000618943">
    <property type="component" value="Unassembled WGS sequence"/>
</dbReference>
<name>A0ABS1H601_9BACL</name>
<gene>
    <name evidence="4" type="ORF">JFL43_08180</name>
</gene>
<accession>A0ABS1H601</accession>
<evidence type="ECO:0000313" key="5">
    <source>
        <dbReference type="Proteomes" id="UP000618943"/>
    </source>
</evidence>
<dbReference type="InterPro" id="IPR029903">
    <property type="entry name" value="RmlD-like-bd"/>
</dbReference>
<dbReference type="EMBL" id="JAEOAH010000007">
    <property type="protein sequence ID" value="MBK3494837.1"/>
    <property type="molecule type" value="Genomic_DNA"/>
</dbReference>
<evidence type="ECO:0000256" key="2">
    <source>
        <dbReference type="RuleBase" id="RU364082"/>
    </source>
</evidence>
<dbReference type="Pfam" id="PF04321">
    <property type="entry name" value="RmlD_sub_bind"/>
    <property type="match status" value="1"/>
</dbReference>
<evidence type="ECO:0000259" key="3">
    <source>
        <dbReference type="Pfam" id="PF04321"/>
    </source>
</evidence>
<protein>
    <recommendedName>
        <fullName evidence="2">dTDP-4-dehydrorhamnose reductase</fullName>
        <ecNumber evidence="2">1.1.1.133</ecNumber>
    </recommendedName>
</protein>
<feature type="domain" description="RmlD-like substrate binding" evidence="3">
    <location>
        <begin position="1"/>
        <end position="237"/>
    </location>
</feature>
<comment type="function">
    <text evidence="2">Catalyzes the reduction of dTDP-6-deoxy-L-lyxo-4-hexulose to yield dTDP-L-rhamnose.</text>
</comment>
<dbReference type="RefSeq" id="WP_200748644.1">
    <property type="nucleotide sequence ID" value="NZ_JAEOAH010000007.1"/>
</dbReference>
<reference evidence="4 5" key="1">
    <citation type="submission" date="2020-12" db="EMBL/GenBank/DDBJ databases">
        <title>YIM B01967 draft genome.</title>
        <authorList>
            <person name="Yan X."/>
        </authorList>
    </citation>
    <scope>NUCLEOTIDE SEQUENCE [LARGE SCALE GENOMIC DNA]</scope>
    <source>
        <strain evidence="4 5">YIM B01967</strain>
    </source>
</reference>
<organism evidence="4 5">
    <name type="scientific">Viridibacillus soli</name>
    <dbReference type="NCBI Taxonomy" id="2798301"/>
    <lineage>
        <taxon>Bacteria</taxon>
        <taxon>Bacillati</taxon>
        <taxon>Bacillota</taxon>
        <taxon>Bacilli</taxon>
        <taxon>Bacillales</taxon>
        <taxon>Caryophanaceae</taxon>
        <taxon>Viridibacillus</taxon>
    </lineage>
</organism>
<dbReference type="SUPFAM" id="SSF51735">
    <property type="entry name" value="NAD(P)-binding Rossmann-fold domains"/>
    <property type="match status" value="1"/>
</dbReference>
<evidence type="ECO:0000313" key="4">
    <source>
        <dbReference type="EMBL" id="MBK3494837.1"/>
    </source>
</evidence>